<dbReference type="InterPro" id="IPR033932">
    <property type="entry name" value="YtcJ-like"/>
</dbReference>
<evidence type="ECO:0000259" key="1">
    <source>
        <dbReference type="Pfam" id="PF07969"/>
    </source>
</evidence>
<evidence type="ECO:0000313" key="3">
    <source>
        <dbReference type="Proteomes" id="UP001401887"/>
    </source>
</evidence>
<dbReference type="CDD" id="cd01300">
    <property type="entry name" value="YtcJ_like"/>
    <property type="match status" value="1"/>
</dbReference>
<accession>A0ABP9W8A0</accession>
<dbReference type="SUPFAM" id="SSF51556">
    <property type="entry name" value="Metallo-dependent hydrolases"/>
    <property type="match status" value="1"/>
</dbReference>
<dbReference type="InterPro" id="IPR013108">
    <property type="entry name" value="Amidohydro_3"/>
</dbReference>
<dbReference type="Gene3D" id="3.10.310.70">
    <property type="match status" value="1"/>
</dbReference>
<protein>
    <submittedName>
        <fullName evidence="2">N-substituted formamide deformylase</fullName>
    </submittedName>
</protein>
<reference evidence="2 3" key="1">
    <citation type="submission" date="2024-02" db="EMBL/GenBank/DDBJ databases">
        <title>Deinococcus carri NBRC 110142.</title>
        <authorList>
            <person name="Ichikawa N."/>
            <person name="Katano-Makiyama Y."/>
            <person name="Hidaka K."/>
        </authorList>
    </citation>
    <scope>NUCLEOTIDE SEQUENCE [LARGE SCALE GENOMIC DNA]</scope>
    <source>
        <strain evidence="2 3">NBRC 110142</strain>
    </source>
</reference>
<organism evidence="2 3">
    <name type="scientific">Deinococcus carri</name>
    <dbReference type="NCBI Taxonomy" id="1211323"/>
    <lineage>
        <taxon>Bacteria</taxon>
        <taxon>Thermotogati</taxon>
        <taxon>Deinococcota</taxon>
        <taxon>Deinococci</taxon>
        <taxon>Deinococcales</taxon>
        <taxon>Deinococcaceae</taxon>
        <taxon>Deinococcus</taxon>
    </lineage>
</organism>
<dbReference type="Proteomes" id="UP001401887">
    <property type="component" value="Unassembled WGS sequence"/>
</dbReference>
<keyword evidence="3" id="KW-1185">Reference proteome</keyword>
<dbReference type="EMBL" id="BAABRP010000008">
    <property type="protein sequence ID" value="GAA5513544.1"/>
    <property type="molecule type" value="Genomic_DNA"/>
</dbReference>
<dbReference type="InterPro" id="IPR011059">
    <property type="entry name" value="Metal-dep_hydrolase_composite"/>
</dbReference>
<gene>
    <name evidence="2" type="primary">nfdA</name>
    <name evidence="2" type="ORF">Dcar01_02284</name>
</gene>
<evidence type="ECO:0000313" key="2">
    <source>
        <dbReference type="EMBL" id="GAA5513544.1"/>
    </source>
</evidence>
<dbReference type="Gene3D" id="2.30.40.10">
    <property type="entry name" value="Urease, subunit C, domain 1"/>
    <property type="match status" value="1"/>
</dbReference>
<feature type="domain" description="Amidohydrolase 3" evidence="1">
    <location>
        <begin position="62"/>
        <end position="501"/>
    </location>
</feature>
<dbReference type="PANTHER" id="PTHR22642:SF2">
    <property type="entry name" value="PROTEIN LONG AFTER FAR-RED 3"/>
    <property type="match status" value="1"/>
</dbReference>
<comment type="caution">
    <text evidence="2">The sequence shown here is derived from an EMBL/GenBank/DDBJ whole genome shotgun (WGS) entry which is preliminary data.</text>
</comment>
<dbReference type="PANTHER" id="PTHR22642">
    <property type="entry name" value="IMIDAZOLONEPROPIONASE"/>
    <property type="match status" value="1"/>
</dbReference>
<name>A0ABP9W8A0_9DEIO</name>
<proteinExistence type="predicted"/>
<dbReference type="Gene3D" id="3.20.20.140">
    <property type="entry name" value="Metal-dependent hydrolases"/>
    <property type="match status" value="1"/>
</dbReference>
<sequence>MSLGWISLGPMPSAPDLTVIHATTLTLDEARSQAQAVLVSGGRVLAVGSREEVHALAPRARVLDHRDLTLTPGLAEAHIHLVSYGFSLSELNLHGARSVTEVQARVAQRAMNTPAGSWIRGGGFLLSELGLGEYPTAQMLDDVSPHHPVLLYSRDLHLSWANSLALRLAGVTPETPDPEGGRIVRPLGTLLEHASGLVARAVPTPSEAEYLAAARAGADDLAARGYVSAHTMAFEAPAAPLALQTLAARGELPLRVWAALPHERLAQAHELGLGRGSGGLFEWGGVKFFADGALGSRTAWLHAPGFADGSGTGMPLDPPELIRERGAEALRLGLTPVTHAIGDRANTEVLDVYDSLRPLAAQQGVRLRVEHAQHLRPEDLPRFRGLTASVQPIHLQADGAMIRELLPHLEATSYAFRSLRDAGAVLAFGSDAPVAPPDVRANFAAAMTRVDDSGQRLAPAEALTEQEVLWAHTRGPALAANWDDEGIIRPGARAAFTLWDRVGGNARALVLGAEG</sequence>
<dbReference type="Pfam" id="PF07969">
    <property type="entry name" value="Amidohydro_3"/>
    <property type="match status" value="1"/>
</dbReference>
<dbReference type="SUPFAM" id="SSF51338">
    <property type="entry name" value="Composite domain of metallo-dependent hydrolases"/>
    <property type="match status" value="1"/>
</dbReference>
<dbReference type="InterPro" id="IPR032466">
    <property type="entry name" value="Metal_Hydrolase"/>
</dbReference>